<reference evidence="1" key="1">
    <citation type="submission" date="2021-02" db="EMBL/GenBank/DDBJ databases">
        <authorList>
            <person name="Dougan E. K."/>
            <person name="Rhodes N."/>
            <person name="Thang M."/>
            <person name="Chan C."/>
        </authorList>
    </citation>
    <scope>NUCLEOTIDE SEQUENCE</scope>
</reference>
<evidence type="ECO:0000313" key="1">
    <source>
        <dbReference type="EMBL" id="CAE7190364.1"/>
    </source>
</evidence>
<protein>
    <submittedName>
        <fullName evidence="1">Uncharacterized protein</fullName>
    </submittedName>
</protein>
<sequence>MSSAFLAAFFGPGLELEFRPLWKNKVEDEFKIDLHRCFGLNADLLEKAWASFASIFKNQLEMKRNATHAERAEAKKRLQDTLSYDLMQIPSALAKCDLWRGKQKLVEDAYFMMLSRRALLDRTNFVMVSTSPSR</sequence>
<dbReference type="Proteomes" id="UP000601435">
    <property type="component" value="Unassembled WGS sequence"/>
</dbReference>
<gene>
    <name evidence="1" type="ORF">SNEC2469_LOCUS1102</name>
</gene>
<dbReference type="OrthoDB" id="411144at2759"/>
<name>A0A812IXK3_9DINO</name>
<dbReference type="EMBL" id="CAJNJA010005438">
    <property type="protein sequence ID" value="CAE7190364.1"/>
    <property type="molecule type" value="Genomic_DNA"/>
</dbReference>
<accession>A0A812IXK3</accession>
<dbReference type="AlphaFoldDB" id="A0A812IXK3"/>
<evidence type="ECO:0000313" key="2">
    <source>
        <dbReference type="Proteomes" id="UP000601435"/>
    </source>
</evidence>
<organism evidence="1 2">
    <name type="scientific">Symbiodinium necroappetens</name>
    <dbReference type="NCBI Taxonomy" id="1628268"/>
    <lineage>
        <taxon>Eukaryota</taxon>
        <taxon>Sar</taxon>
        <taxon>Alveolata</taxon>
        <taxon>Dinophyceae</taxon>
        <taxon>Suessiales</taxon>
        <taxon>Symbiodiniaceae</taxon>
        <taxon>Symbiodinium</taxon>
    </lineage>
</organism>
<proteinExistence type="predicted"/>
<comment type="caution">
    <text evidence="1">The sequence shown here is derived from an EMBL/GenBank/DDBJ whole genome shotgun (WGS) entry which is preliminary data.</text>
</comment>
<keyword evidence="2" id="KW-1185">Reference proteome</keyword>